<evidence type="ECO:0000313" key="3">
    <source>
        <dbReference type="Proteomes" id="UP001165083"/>
    </source>
</evidence>
<comment type="caution">
    <text evidence="2">The sequence shown here is derived from an EMBL/GenBank/DDBJ whole genome shotgun (WGS) entry which is preliminary data.</text>
</comment>
<reference evidence="2" key="1">
    <citation type="submission" date="2023-04" db="EMBL/GenBank/DDBJ databases">
        <title>Phytophthora lilii NBRC 32176.</title>
        <authorList>
            <person name="Ichikawa N."/>
            <person name="Sato H."/>
            <person name="Tonouchi N."/>
        </authorList>
    </citation>
    <scope>NUCLEOTIDE SEQUENCE</scope>
    <source>
        <strain evidence="2">NBRC 32176</strain>
    </source>
</reference>
<accession>A0A9W6XED2</accession>
<dbReference type="AlphaFoldDB" id="A0A9W6XED2"/>
<evidence type="ECO:0000313" key="2">
    <source>
        <dbReference type="EMBL" id="GMF36972.1"/>
    </source>
</evidence>
<feature type="compositionally biased region" description="Polar residues" evidence="1">
    <location>
        <begin position="36"/>
        <end position="46"/>
    </location>
</feature>
<dbReference type="EMBL" id="BSXW01001465">
    <property type="protein sequence ID" value="GMF36972.1"/>
    <property type="molecule type" value="Genomic_DNA"/>
</dbReference>
<organism evidence="2 3">
    <name type="scientific">Phytophthora lilii</name>
    <dbReference type="NCBI Taxonomy" id="2077276"/>
    <lineage>
        <taxon>Eukaryota</taxon>
        <taxon>Sar</taxon>
        <taxon>Stramenopiles</taxon>
        <taxon>Oomycota</taxon>
        <taxon>Peronosporomycetes</taxon>
        <taxon>Peronosporales</taxon>
        <taxon>Peronosporaceae</taxon>
        <taxon>Phytophthora</taxon>
    </lineage>
</organism>
<sequence length="176" mass="19510">MQTPHSVFFVLINSATSTSPKPMSRSYASGEESTGKLGTSNSASRTSSYVSHVPLSFVAFSINELHRITKPFLDLTSSFRFATVLCSEILTPARSQLSTKVTFTIVRKSILGSSFFENELHVAINLEGSQNGEITFPFASRRHHSIVSRGWYRRQVTRAADNKPSFDCKALQESII</sequence>
<feature type="region of interest" description="Disordered" evidence="1">
    <location>
        <begin position="18"/>
        <end position="46"/>
    </location>
</feature>
<evidence type="ECO:0000256" key="1">
    <source>
        <dbReference type="SAM" id="MobiDB-lite"/>
    </source>
</evidence>
<protein>
    <submittedName>
        <fullName evidence="2">Unnamed protein product</fullName>
    </submittedName>
</protein>
<name>A0A9W6XED2_9STRA</name>
<gene>
    <name evidence="2" type="ORF">Plil01_001561700</name>
</gene>
<dbReference type="Proteomes" id="UP001165083">
    <property type="component" value="Unassembled WGS sequence"/>
</dbReference>
<keyword evidence="3" id="KW-1185">Reference proteome</keyword>
<proteinExistence type="predicted"/>